<comment type="caution">
    <text evidence="2">The sequence shown here is derived from an EMBL/GenBank/DDBJ whole genome shotgun (WGS) entry which is preliminary data.</text>
</comment>
<keyword evidence="3" id="KW-1185">Reference proteome</keyword>
<dbReference type="EMBL" id="FNVS01000018">
    <property type="protein sequence ID" value="SEG17960.1"/>
    <property type="molecule type" value="Genomic_DNA"/>
</dbReference>
<evidence type="ECO:0000313" key="2">
    <source>
        <dbReference type="EMBL" id="SEG17960.1"/>
    </source>
</evidence>
<dbReference type="InterPro" id="IPR007712">
    <property type="entry name" value="RelE/ParE_toxin"/>
</dbReference>
<dbReference type="Gene3D" id="3.30.2310.20">
    <property type="entry name" value="RelE-like"/>
    <property type="match status" value="1"/>
</dbReference>
<sequence>MNNGYNIEWSDQATLDFEEIVQFLFNIWGETIVRKFVRSVDNELIRISTFPYAFPASSLKTGIRRCVLSKFNTIYYQVKDQTIYIVTIHDNRSNPELLKKKL</sequence>
<reference evidence="2 3" key="1">
    <citation type="submission" date="2016-10" db="EMBL/GenBank/DDBJ databases">
        <authorList>
            <person name="Varghese N."/>
            <person name="Submissions S."/>
        </authorList>
    </citation>
    <scope>NUCLEOTIDE SEQUENCE [LARGE SCALE GENOMIC DNA]</scope>
    <source>
        <strain evidence="2 3">DSM 29073</strain>
    </source>
</reference>
<evidence type="ECO:0000256" key="1">
    <source>
        <dbReference type="ARBA" id="ARBA00022649"/>
    </source>
</evidence>
<organism evidence="2 3">
    <name type="scientific">Parabacteroides chinchillae</name>
    <dbReference type="NCBI Taxonomy" id="871327"/>
    <lineage>
        <taxon>Bacteria</taxon>
        <taxon>Pseudomonadati</taxon>
        <taxon>Bacteroidota</taxon>
        <taxon>Bacteroidia</taxon>
        <taxon>Bacteroidales</taxon>
        <taxon>Tannerellaceae</taxon>
        <taxon>Parabacteroides</taxon>
    </lineage>
</organism>
<proteinExistence type="predicted"/>
<evidence type="ECO:0000313" key="3">
    <source>
        <dbReference type="Proteomes" id="UP000236725"/>
    </source>
</evidence>
<dbReference type="Proteomes" id="UP000236725">
    <property type="component" value="Unassembled WGS sequence"/>
</dbReference>
<dbReference type="InterPro" id="IPR035093">
    <property type="entry name" value="RelE/ParE_toxin_dom_sf"/>
</dbReference>
<keyword evidence="1" id="KW-1277">Toxin-antitoxin system</keyword>
<accession>A0A8G2F3P3</accession>
<gene>
    <name evidence="2" type="ORF">SAMN05444001_11855</name>
</gene>
<dbReference type="RefSeq" id="WP_103984113.1">
    <property type="nucleotide sequence ID" value="NZ_FNVS01000018.1"/>
</dbReference>
<protein>
    <submittedName>
        <fullName evidence="2">Plasmid stabilization system protein ParE</fullName>
    </submittedName>
</protein>
<dbReference type="Pfam" id="PF05016">
    <property type="entry name" value="ParE_toxin"/>
    <property type="match status" value="1"/>
</dbReference>
<name>A0A8G2F3P3_9BACT</name>
<dbReference type="AlphaFoldDB" id="A0A8G2F3P3"/>